<organism evidence="3 4">
    <name type="scientific">Pedobacter albus</name>
    <dbReference type="NCBI Taxonomy" id="3113905"/>
    <lineage>
        <taxon>Bacteria</taxon>
        <taxon>Pseudomonadati</taxon>
        <taxon>Bacteroidota</taxon>
        <taxon>Sphingobacteriia</taxon>
        <taxon>Sphingobacteriales</taxon>
        <taxon>Sphingobacteriaceae</taxon>
        <taxon>Pedobacter</taxon>
    </lineage>
</organism>
<evidence type="ECO:0000256" key="2">
    <source>
        <dbReference type="SAM" id="SignalP"/>
    </source>
</evidence>
<dbReference type="EMBL" id="JAZDQT010000002">
    <property type="protein sequence ID" value="MEE1946412.1"/>
    <property type="molecule type" value="Genomic_DNA"/>
</dbReference>
<dbReference type="Proteomes" id="UP001336835">
    <property type="component" value="Unassembled WGS sequence"/>
</dbReference>
<keyword evidence="1" id="KW-0812">Transmembrane</keyword>
<dbReference type="RefSeq" id="WP_330108712.1">
    <property type="nucleotide sequence ID" value="NZ_JAZDQT010000002.1"/>
</dbReference>
<gene>
    <name evidence="3" type="ORF">VRU48_14910</name>
</gene>
<evidence type="ECO:0000256" key="1">
    <source>
        <dbReference type="SAM" id="Phobius"/>
    </source>
</evidence>
<keyword evidence="1" id="KW-1133">Transmembrane helix</keyword>
<comment type="caution">
    <text evidence="3">The sequence shown here is derived from an EMBL/GenBank/DDBJ whole genome shotgun (WGS) entry which is preliminary data.</text>
</comment>
<feature type="transmembrane region" description="Helical" evidence="1">
    <location>
        <begin position="62"/>
        <end position="80"/>
    </location>
</feature>
<reference evidence="3 4" key="1">
    <citation type="submission" date="2024-01" db="EMBL/GenBank/DDBJ databases">
        <title>Pedobacter sp. nov., isolated from fresh soil.</title>
        <authorList>
            <person name="Le N.T.T."/>
        </authorList>
    </citation>
    <scope>NUCLEOTIDE SEQUENCE [LARGE SCALE GENOMIC DNA]</scope>
    <source>
        <strain evidence="3 4">KR3-3</strain>
    </source>
</reference>
<evidence type="ECO:0000313" key="4">
    <source>
        <dbReference type="Proteomes" id="UP001336835"/>
    </source>
</evidence>
<evidence type="ECO:0000313" key="3">
    <source>
        <dbReference type="EMBL" id="MEE1946412.1"/>
    </source>
</evidence>
<protein>
    <submittedName>
        <fullName evidence="3">DUF4134 domain-containing protein</fullName>
    </submittedName>
</protein>
<keyword evidence="2" id="KW-0732">Signal</keyword>
<proteinExistence type="predicted"/>
<dbReference type="InterPro" id="IPR025408">
    <property type="entry name" value="DUF4134"/>
</dbReference>
<feature type="signal peptide" evidence="2">
    <location>
        <begin position="1"/>
        <end position="38"/>
    </location>
</feature>
<feature type="chain" id="PRO_5045884127" evidence="2">
    <location>
        <begin position="39"/>
        <end position="116"/>
    </location>
</feature>
<feature type="transmembrane region" description="Helical" evidence="1">
    <location>
        <begin position="92"/>
        <end position="114"/>
    </location>
</feature>
<dbReference type="PROSITE" id="PS51257">
    <property type="entry name" value="PROKAR_LIPOPROTEIN"/>
    <property type="match status" value="1"/>
</dbReference>
<accession>A0ABU7IAA5</accession>
<dbReference type="Pfam" id="PF13572">
    <property type="entry name" value="DUF4134"/>
    <property type="match status" value="1"/>
</dbReference>
<sequence>MKKYKNRTRSSARRRSGKVTTGIVAGLLLVFMACLVQAQDGNAGITEATTKVKSYFATGTNLMYAIGAITGLVGAVKVYNKWSAGEPDTAKVASSWFGACIFLVVVATVLKSFFGV</sequence>
<keyword evidence="1" id="KW-0472">Membrane</keyword>
<keyword evidence="4" id="KW-1185">Reference proteome</keyword>
<name>A0ABU7IAA5_9SPHI</name>